<protein>
    <submittedName>
        <fullName evidence="1">Uncharacterized protein</fullName>
    </submittedName>
</protein>
<sequence length="258" mass="30018">MSTNVSVFIMDISNSSQEQTGHELSEYLEELKTNIAVWTQYIVETKISHRAGDELVVVCKGYATAYTLAYYINHVWKFSNHKPYFGLTFGEIPEKLSDINLETWIHPLMKQARNASDYLKNQQNRSQFHFALTNVSGKQSFTVFNKQFETLINTSLMLKQEQMNEQTDIQSLVCSLYFILGQQTKVSDYLERTTPTISHHMRQGKTQTILRAFHDIVNVLDSLDTQDEQGLNSNLQSNIKRNIQYHLHNYIPKDRRLK</sequence>
<proteinExistence type="predicted"/>
<dbReference type="RefSeq" id="WP_379564055.1">
    <property type="nucleotide sequence ID" value="NZ_JBHUMX010000045.1"/>
</dbReference>
<evidence type="ECO:0000313" key="2">
    <source>
        <dbReference type="Proteomes" id="UP001597451"/>
    </source>
</evidence>
<dbReference type="EMBL" id="JBHUMX010000045">
    <property type="protein sequence ID" value="MFD2630623.1"/>
    <property type="molecule type" value="Genomic_DNA"/>
</dbReference>
<comment type="caution">
    <text evidence="1">The sequence shown here is derived from an EMBL/GenBank/DDBJ whole genome shotgun (WGS) entry which is preliminary data.</text>
</comment>
<evidence type="ECO:0000313" key="1">
    <source>
        <dbReference type="EMBL" id="MFD2630623.1"/>
    </source>
</evidence>
<dbReference type="Proteomes" id="UP001597451">
    <property type="component" value="Unassembled WGS sequence"/>
</dbReference>
<organism evidence="1 2">
    <name type="scientific">Oceanobacillus kapialis</name>
    <dbReference type="NCBI Taxonomy" id="481353"/>
    <lineage>
        <taxon>Bacteria</taxon>
        <taxon>Bacillati</taxon>
        <taxon>Bacillota</taxon>
        <taxon>Bacilli</taxon>
        <taxon>Bacillales</taxon>
        <taxon>Bacillaceae</taxon>
        <taxon>Oceanobacillus</taxon>
    </lineage>
</organism>
<accession>A0ABW5Q547</accession>
<keyword evidence="2" id="KW-1185">Reference proteome</keyword>
<gene>
    <name evidence="1" type="ORF">ACFSUN_17790</name>
</gene>
<reference evidence="2" key="1">
    <citation type="journal article" date="2019" name="Int. J. Syst. Evol. Microbiol.">
        <title>The Global Catalogue of Microorganisms (GCM) 10K type strain sequencing project: providing services to taxonomists for standard genome sequencing and annotation.</title>
        <authorList>
            <consortium name="The Broad Institute Genomics Platform"/>
            <consortium name="The Broad Institute Genome Sequencing Center for Infectious Disease"/>
            <person name="Wu L."/>
            <person name="Ma J."/>
        </authorList>
    </citation>
    <scope>NUCLEOTIDE SEQUENCE [LARGE SCALE GENOMIC DNA]</scope>
    <source>
        <strain evidence="2">TISTR 1858</strain>
    </source>
</reference>
<name>A0ABW5Q547_9BACI</name>